<feature type="domain" description="Poly A polymerase head" evidence="5">
    <location>
        <begin position="166"/>
        <end position="267"/>
    </location>
</feature>
<dbReference type="PANTHER" id="PTHR43051">
    <property type="entry name" value="POLYNUCLEOTIDE ADENYLYLTRANSFERASE FAMILY PROTEIN"/>
    <property type="match status" value="1"/>
</dbReference>
<dbReference type="GO" id="GO:0003723">
    <property type="term" value="F:RNA binding"/>
    <property type="evidence" value="ECO:0007669"/>
    <property type="project" value="UniProtKB-KW"/>
</dbReference>
<dbReference type="AlphaFoldDB" id="A0AAV1SR76"/>
<sequence length="267" mass="30340">MTILLRGKTHLISRIKSLTPLQRFNHNLTEEGIEAQACPEVGYDFLAQQSYVVDKSKWRKLNARYYGLTHSMIPAAPWTVLKLLRAEAEESSIALAMPRKRLLTASSVVLTSCFLVGTNLVAAIVPHLNIREFMSSIMLILLPMIVLLPLCTYGLISLSYAGFESYLVGGCVRDLLLNRVPKDFDVITTANLKQIKKKFHRSQIVGRRFPICIVYIKGSAIEVSSFETAAKQSQEKEKFLLSQMPRSCDEKDCRRWRNSMHRDFTIN</sequence>
<dbReference type="InterPro" id="IPR002646">
    <property type="entry name" value="PolA_pol_head_dom"/>
</dbReference>
<evidence type="ECO:0000256" key="2">
    <source>
        <dbReference type="ARBA" id="ARBA00022679"/>
    </source>
</evidence>
<dbReference type="EMBL" id="CAWUPB010001195">
    <property type="protein sequence ID" value="CAK7355527.1"/>
    <property type="molecule type" value="Genomic_DNA"/>
</dbReference>
<name>A0AAV1SR76_9ROSI</name>
<feature type="transmembrane region" description="Helical" evidence="4">
    <location>
        <begin position="137"/>
        <end position="156"/>
    </location>
</feature>
<dbReference type="Gene3D" id="3.30.460.10">
    <property type="entry name" value="Beta Polymerase, domain 2"/>
    <property type="match status" value="1"/>
</dbReference>
<protein>
    <recommendedName>
        <fullName evidence="5">Poly A polymerase head domain-containing protein</fullName>
    </recommendedName>
</protein>
<keyword evidence="4" id="KW-0472">Membrane</keyword>
<dbReference type="InterPro" id="IPR052191">
    <property type="entry name" value="tRNA_ntf/polyA_polymerase_I"/>
</dbReference>
<feature type="transmembrane region" description="Helical" evidence="4">
    <location>
        <begin position="102"/>
        <end position="125"/>
    </location>
</feature>
<feature type="non-terminal residue" evidence="6">
    <location>
        <position position="267"/>
    </location>
</feature>
<evidence type="ECO:0000313" key="7">
    <source>
        <dbReference type="Proteomes" id="UP001314170"/>
    </source>
</evidence>
<keyword evidence="4" id="KW-0812">Transmembrane</keyword>
<keyword evidence="7" id="KW-1185">Reference proteome</keyword>
<evidence type="ECO:0000256" key="4">
    <source>
        <dbReference type="SAM" id="Phobius"/>
    </source>
</evidence>
<dbReference type="GO" id="GO:0001680">
    <property type="term" value="P:tRNA 3'-terminal CCA addition"/>
    <property type="evidence" value="ECO:0007669"/>
    <property type="project" value="UniProtKB-ARBA"/>
</dbReference>
<evidence type="ECO:0000313" key="6">
    <source>
        <dbReference type="EMBL" id="CAK7355527.1"/>
    </source>
</evidence>
<reference evidence="6 7" key="1">
    <citation type="submission" date="2024-01" db="EMBL/GenBank/DDBJ databases">
        <authorList>
            <person name="Waweru B."/>
        </authorList>
    </citation>
    <scope>NUCLEOTIDE SEQUENCE [LARGE SCALE GENOMIC DNA]</scope>
</reference>
<dbReference type="Pfam" id="PF01743">
    <property type="entry name" value="PolyA_pol"/>
    <property type="match status" value="1"/>
</dbReference>
<keyword evidence="4" id="KW-1133">Transmembrane helix</keyword>
<evidence type="ECO:0000256" key="1">
    <source>
        <dbReference type="ARBA" id="ARBA00007265"/>
    </source>
</evidence>
<evidence type="ECO:0000259" key="5">
    <source>
        <dbReference type="Pfam" id="PF01743"/>
    </source>
</evidence>
<gene>
    <name evidence="6" type="ORF">DCAF_LOCUS25787</name>
</gene>
<dbReference type="PANTHER" id="PTHR43051:SF1">
    <property type="entry name" value="POLYNUCLEOTIDE ADENYLYLTRANSFERASE FAMILY PROTEIN"/>
    <property type="match status" value="1"/>
</dbReference>
<dbReference type="GO" id="GO:0016779">
    <property type="term" value="F:nucleotidyltransferase activity"/>
    <property type="evidence" value="ECO:0007669"/>
    <property type="project" value="InterPro"/>
</dbReference>
<keyword evidence="2 3" id="KW-0808">Transferase</keyword>
<organism evidence="6 7">
    <name type="scientific">Dovyalis caffra</name>
    <dbReference type="NCBI Taxonomy" id="77055"/>
    <lineage>
        <taxon>Eukaryota</taxon>
        <taxon>Viridiplantae</taxon>
        <taxon>Streptophyta</taxon>
        <taxon>Embryophyta</taxon>
        <taxon>Tracheophyta</taxon>
        <taxon>Spermatophyta</taxon>
        <taxon>Magnoliopsida</taxon>
        <taxon>eudicotyledons</taxon>
        <taxon>Gunneridae</taxon>
        <taxon>Pentapetalae</taxon>
        <taxon>rosids</taxon>
        <taxon>fabids</taxon>
        <taxon>Malpighiales</taxon>
        <taxon>Salicaceae</taxon>
        <taxon>Flacourtieae</taxon>
        <taxon>Dovyalis</taxon>
    </lineage>
</organism>
<accession>A0AAV1SR76</accession>
<comment type="caution">
    <text evidence="6">The sequence shown here is derived from an EMBL/GenBank/DDBJ whole genome shotgun (WGS) entry which is preliminary data.</text>
</comment>
<keyword evidence="3" id="KW-0694">RNA-binding</keyword>
<dbReference type="Proteomes" id="UP001314170">
    <property type="component" value="Unassembled WGS sequence"/>
</dbReference>
<proteinExistence type="inferred from homology"/>
<evidence type="ECO:0000256" key="3">
    <source>
        <dbReference type="RuleBase" id="RU003953"/>
    </source>
</evidence>
<comment type="similarity">
    <text evidence="1 3">Belongs to the tRNA nucleotidyltransferase/poly(A) polymerase family.</text>
</comment>
<dbReference type="InterPro" id="IPR043519">
    <property type="entry name" value="NT_sf"/>
</dbReference>
<dbReference type="SUPFAM" id="SSF81301">
    <property type="entry name" value="Nucleotidyltransferase"/>
    <property type="match status" value="1"/>
</dbReference>